<dbReference type="InterPro" id="IPR003582">
    <property type="entry name" value="ShKT_dom"/>
</dbReference>
<dbReference type="PANTHER" id="PTHR31451:SF39">
    <property type="entry name" value="MANNAN ENDO-1,4-BETA-MANNOSIDASE 1"/>
    <property type="match status" value="1"/>
</dbReference>
<evidence type="ECO:0000313" key="11">
    <source>
        <dbReference type="Proteomes" id="UP001314263"/>
    </source>
</evidence>
<dbReference type="PROSITE" id="PS51670">
    <property type="entry name" value="SHKT"/>
    <property type="match status" value="1"/>
</dbReference>
<dbReference type="GO" id="GO:0005576">
    <property type="term" value="C:extracellular region"/>
    <property type="evidence" value="ECO:0007669"/>
    <property type="project" value="UniProtKB-SubCell"/>
</dbReference>
<evidence type="ECO:0000256" key="8">
    <source>
        <dbReference type="ARBA" id="ARBA00023295"/>
    </source>
</evidence>
<dbReference type="Pfam" id="PF26410">
    <property type="entry name" value="GH5_mannosidase"/>
    <property type="match status" value="1"/>
</dbReference>
<comment type="catalytic activity">
    <reaction evidence="1">
        <text>Random hydrolysis of (1-&gt;4)-beta-D-mannosidic linkages in mannans, galactomannans and glucomannans.</text>
        <dbReference type="EC" id="3.2.1.78"/>
    </reaction>
</comment>
<evidence type="ECO:0000256" key="4">
    <source>
        <dbReference type="ARBA" id="ARBA00012706"/>
    </source>
</evidence>
<evidence type="ECO:0000256" key="2">
    <source>
        <dbReference type="ARBA" id="ARBA00004613"/>
    </source>
</evidence>
<evidence type="ECO:0000256" key="1">
    <source>
        <dbReference type="ARBA" id="ARBA00001678"/>
    </source>
</evidence>
<feature type="domain" description="ShKT" evidence="9">
    <location>
        <begin position="293"/>
        <end position="329"/>
    </location>
</feature>
<evidence type="ECO:0000256" key="6">
    <source>
        <dbReference type="ARBA" id="ARBA00022729"/>
    </source>
</evidence>
<comment type="subcellular location">
    <subcellularLocation>
        <location evidence="2">Secreted</location>
    </subcellularLocation>
</comment>
<comment type="similarity">
    <text evidence="3">Belongs to the glycosyl hydrolase 5 (cellulase A) family.</text>
</comment>
<comment type="caution">
    <text evidence="10">The sequence shown here is derived from an EMBL/GenBank/DDBJ whole genome shotgun (WGS) entry which is preliminary data.</text>
</comment>
<reference evidence="10 11" key="1">
    <citation type="submission" date="2023-10" db="EMBL/GenBank/DDBJ databases">
        <authorList>
            <person name="Maclean D."/>
            <person name="Macfadyen A."/>
        </authorList>
    </citation>
    <scope>NUCLEOTIDE SEQUENCE [LARGE SCALE GENOMIC DNA]</scope>
</reference>
<keyword evidence="8" id="KW-0326">Glycosidase</keyword>
<evidence type="ECO:0000256" key="3">
    <source>
        <dbReference type="ARBA" id="ARBA00005641"/>
    </source>
</evidence>
<dbReference type="Proteomes" id="UP001314263">
    <property type="component" value="Unassembled WGS sequence"/>
</dbReference>
<proteinExistence type="inferred from homology"/>
<keyword evidence="11" id="KW-1185">Reference proteome</keyword>
<dbReference type="InterPro" id="IPR017853">
    <property type="entry name" value="GH"/>
</dbReference>
<keyword evidence="6" id="KW-0732">Signal</keyword>
<dbReference type="Gene3D" id="3.20.20.80">
    <property type="entry name" value="Glycosidases"/>
    <property type="match status" value="1"/>
</dbReference>
<dbReference type="EMBL" id="CAUYUE010000002">
    <property type="protein sequence ID" value="CAK0742578.1"/>
    <property type="molecule type" value="Genomic_DNA"/>
</dbReference>
<sequence length="370" mass="41400">MFYTDNRVKQAYRNYVYMLLMRINTYTGVQYRNDPTIFSFELMNEPHTTDLYEINHGWAPGQLARSWLWEMAAFIKSIDSNHMVSTGEEGYRADGPINPPHNNWINGGFKGVDPVGDIACPDIDFLTLHVYPDNWKIDAWEFDWVNLNVIRDRAAIAHARNKPIIIEETGMKRGYLPSRDILLNSIFGEANANNAGATLVWDWIAWPSDDSGYSFDVWTDGSNAMHAQIGYMNSKRGGALTPSTPSSGCTNNAPSSDYSCSQQVAWQPGCTVSWLQPPYCEQECARCIPDTTCTDVTPDSSYTCAQQRAWGQCNQSWMQGFCNRSCGRCATFCTDYPPPGTSSSCPQQAAWGQCSQSWMSGSCLHSCGKC</sequence>
<dbReference type="PANTHER" id="PTHR31451">
    <property type="match status" value="1"/>
</dbReference>
<keyword evidence="7" id="KW-0378">Hydrolase</keyword>
<organism evidence="10 11">
    <name type="scientific">Coccomyxa viridis</name>
    <dbReference type="NCBI Taxonomy" id="1274662"/>
    <lineage>
        <taxon>Eukaryota</taxon>
        <taxon>Viridiplantae</taxon>
        <taxon>Chlorophyta</taxon>
        <taxon>core chlorophytes</taxon>
        <taxon>Trebouxiophyceae</taxon>
        <taxon>Trebouxiophyceae incertae sedis</taxon>
        <taxon>Coccomyxaceae</taxon>
        <taxon>Coccomyxa</taxon>
    </lineage>
</organism>
<dbReference type="AlphaFoldDB" id="A0AAV1HUR2"/>
<evidence type="ECO:0000313" key="10">
    <source>
        <dbReference type="EMBL" id="CAK0742578.1"/>
    </source>
</evidence>
<evidence type="ECO:0000259" key="9">
    <source>
        <dbReference type="PROSITE" id="PS51670"/>
    </source>
</evidence>
<accession>A0AAV1HUR2</accession>
<evidence type="ECO:0000256" key="5">
    <source>
        <dbReference type="ARBA" id="ARBA00022525"/>
    </source>
</evidence>
<dbReference type="GO" id="GO:0016985">
    <property type="term" value="F:mannan endo-1,4-beta-mannosidase activity"/>
    <property type="evidence" value="ECO:0007669"/>
    <property type="project" value="UniProtKB-EC"/>
</dbReference>
<dbReference type="EC" id="3.2.1.78" evidence="4"/>
<dbReference type="GO" id="GO:0000272">
    <property type="term" value="P:polysaccharide catabolic process"/>
    <property type="evidence" value="ECO:0007669"/>
    <property type="project" value="InterPro"/>
</dbReference>
<keyword evidence="5" id="KW-0964">Secreted</keyword>
<dbReference type="InterPro" id="IPR001547">
    <property type="entry name" value="Glyco_hydro_5"/>
</dbReference>
<evidence type="ECO:0000256" key="7">
    <source>
        <dbReference type="ARBA" id="ARBA00022801"/>
    </source>
</evidence>
<gene>
    <name evidence="10" type="ORF">CVIRNUC_001406</name>
</gene>
<dbReference type="SUPFAM" id="SSF51445">
    <property type="entry name" value="(Trans)glycosidases"/>
    <property type="match status" value="1"/>
</dbReference>
<dbReference type="InterPro" id="IPR045053">
    <property type="entry name" value="MAN-like"/>
</dbReference>
<protein>
    <recommendedName>
        <fullName evidence="4">mannan endo-1,4-beta-mannosidase</fullName>
        <ecNumber evidence="4">3.2.1.78</ecNumber>
    </recommendedName>
</protein>
<name>A0AAV1HUR2_9CHLO</name>